<protein>
    <submittedName>
        <fullName evidence="2">Uncharacterized protein</fullName>
    </submittedName>
</protein>
<dbReference type="Proteomes" id="UP000485058">
    <property type="component" value="Unassembled WGS sequence"/>
</dbReference>
<sequence>VASTDQAPPPAPGSSQLSRHLPSGQPEAHHRHPGHLRCGVEGVPGPQMGTAAAEAVWSPGPGAGAVLQAVKGDMAEESMERHGRAKQLVVFFGAAGIGTGGGWGADAVLRACCKVVCRPRGTDQLRGRVVLVDEHRTTRVSSAVNGKQPCEEQLDKLSANRPADWKPPAGQVDLRLLRPAWSQQRELWEEYKEQLEGRVLYRPGKEARVGVVIHCQYHDYVSQYAPFYMVNITLQQHILQQCNPYAQGLVPMHASLQVRWDGEQVTCAEPLDEVLRCLTDTFAPERWVPIDLRLAQATGAAANGQGLFT</sequence>
<gene>
    <name evidence="2" type="ORF">HaLaN_08687</name>
</gene>
<organism evidence="2 3">
    <name type="scientific">Haematococcus lacustris</name>
    <name type="common">Green alga</name>
    <name type="synonym">Haematococcus pluvialis</name>
    <dbReference type="NCBI Taxonomy" id="44745"/>
    <lineage>
        <taxon>Eukaryota</taxon>
        <taxon>Viridiplantae</taxon>
        <taxon>Chlorophyta</taxon>
        <taxon>core chlorophytes</taxon>
        <taxon>Chlorophyceae</taxon>
        <taxon>CS clade</taxon>
        <taxon>Chlamydomonadales</taxon>
        <taxon>Haematococcaceae</taxon>
        <taxon>Haematococcus</taxon>
    </lineage>
</organism>
<name>A0A699YZS2_HAELA</name>
<reference evidence="2 3" key="1">
    <citation type="submission" date="2020-02" db="EMBL/GenBank/DDBJ databases">
        <title>Draft genome sequence of Haematococcus lacustris strain NIES-144.</title>
        <authorList>
            <person name="Morimoto D."/>
            <person name="Nakagawa S."/>
            <person name="Yoshida T."/>
            <person name="Sawayama S."/>
        </authorList>
    </citation>
    <scope>NUCLEOTIDE SEQUENCE [LARGE SCALE GENOMIC DNA]</scope>
    <source>
        <strain evidence="2 3">NIES-144</strain>
    </source>
</reference>
<accession>A0A699YZS2</accession>
<evidence type="ECO:0000313" key="2">
    <source>
        <dbReference type="EMBL" id="GFH12908.1"/>
    </source>
</evidence>
<evidence type="ECO:0000313" key="3">
    <source>
        <dbReference type="Proteomes" id="UP000485058"/>
    </source>
</evidence>
<keyword evidence="3" id="KW-1185">Reference proteome</keyword>
<comment type="caution">
    <text evidence="2">The sequence shown here is derived from an EMBL/GenBank/DDBJ whole genome shotgun (WGS) entry which is preliminary data.</text>
</comment>
<feature type="non-terminal residue" evidence="2">
    <location>
        <position position="1"/>
    </location>
</feature>
<proteinExistence type="predicted"/>
<dbReference type="EMBL" id="BLLF01000553">
    <property type="protein sequence ID" value="GFH12908.1"/>
    <property type="molecule type" value="Genomic_DNA"/>
</dbReference>
<feature type="non-terminal residue" evidence="2">
    <location>
        <position position="309"/>
    </location>
</feature>
<evidence type="ECO:0000256" key="1">
    <source>
        <dbReference type="SAM" id="MobiDB-lite"/>
    </source>
</evidence>
<feature type="region of interest" description="Disordered" evidence="1">
    <location>
        <begin position="1"/>
        <end position="44"/>
    </location>
</feature>
<dbReference type="AlphaFoldDB" id="A0A699YZS2"/>